<dbReference type="PANTHER" id="PTHR46658">
    <property type="entry name" value="CYS OR MET METABOLISM PYRIDOXAL-PHOSPHATE-DEPENDENT ENZYME"/>
    <property type="match status" value="1"/>
</dbReference>
<name>A0A7N2MA20_QUELO</name>
<dbReference type="EnsemblPlants" id="QL08p018730:mrna">
    <property type="protein sequence ID" value="QL08p018730:mrna"/>
    <property type="gene ID" value="QL08p018730"/>
</dbReference>
<dbReference type="EMBL" id="LRBV02000008">
    <property type="status" value="NOT_ANNOTATED_CDS"/>
    <property type="molecule type" value="Genomic_DNA"/>
</dbReference>
<dbReference type="Proteomes" id="UP000594261">
    <property type="component" value="Chromosome 8"/>
</dbReference>
<dbReference type="OMA" id="ETEEPTF"/>
<protein>
    <recommendedName>
        <fullName evidence="3">Aluminum resistance protein</fullName>
    </recommendedName>
</protein>
<dbReference type="PANTHER" id="PTHR46658:SF1">
    <property type="entry name" value="CYS OR MET METABOLISM PYRIDOXAL-PHOSPHATE-DEPENDENT ENZYME"/>
    <property type="match status" value="1"/>
</dbReference>
<dbReference type="Gramene" id="QL08p018730:mrna">
    <property type="protein sequence ID" value="QL08p018730:mrna"/>
    <property type="gene ID" value="QL08p018730"/>
</dbReference>
<dbReference type="InterPro" id="IPR015421">
    <property type="entry name" value="PyrdxlP-dep_Trfase_major"/>
</dbReference>
<keyword evidence="2" id="KW-1185">Reference proteome</keyword>
<evidence type="ECO:0008006" key="3">
    <source>
        <dbReference type="Google" id="ProtNLM"/>
    </source>
</evidence>
<reference evidence="1 2" key="1">
    <citation type="journal article" date="2016" name="G3 (Bethesda)">
        <title>First Draft Assembly and Annotation of the Genome of a California Endemic Oak Quercus lobata Nee (Fagaceae).</title>
        <authorList>
            <person name="Sork V.L."/>
            <person name="Fitz-Gibbon S.T."/>
            <person name="Puiu D."/>
            <person name="Crepeau M."/>
            <person name="Gugger P.F."/>
            <person name="Sherman R."/>
            <person name="Stevens K."/>
            <person name="Langley C.H."/>
            <person name="Pellegrini M."/>
            <person name="Salzberg S.L."/>
        </authorList>
    </citation>
    <scope>NUCLEOTIDE SEQUENCE [LARGE SCALE GENOMIC DNA]</scope>
    <source>
        <strain evidence="1 2">cv. SW786</strain>
    </source>
</reference>
<dbReference type="AlphaFoldDB" id="A0A7N2MA20"/>
<dbReference type="Gene3D" id="3.90.1150.60">
    <property type="entry name" value="Methioning gamme-lyase, C-terminal domain"/>
    <property type="match status" value="1"/>
</dbReference>
<sequence>MMMWVLSCASTGYPTHSLRASFKTKAKVRSSSQVSVSLSTHHHQQQQQQQQLLLHHHQDHPFVPEVVKAVDSLYSEFRAVDNLVACNTARVLKAFQNARVGSHATCLGLKASGMFPTMAKHLNCLHVLLDADTYASYAIVCVHAHSNIYVCAHFGGCTGYGHDEAGGREALDQAFAEIVGAESAIVRSQFFSGTHAITCALFAFLRPGDELLAVAGAPYDTLEEVIGKRDSYGLGSLKDFGVNYREVPLAGDGGLDWDALVGAVKPQTRCALIQRSCGYSWRQSLSVNEIGRAIKTIKMQNPNCLVMVDNCYGEFVESIEPPMVGADLIAGSLIKNPGGTIAPCGGYVAGKEKWVKAAAARLSAPGLGVDCGSTPGDIMRAFFQGLFLSPQMVGEAIKGTFLVAEVMSSKGYKVQPLPRVQRHDIVQAVQLGSRECLLAFCEAVQRSSPVGSFTKPVAGTTPGYASEVIFADGTFIDGSTSELSCDGPLREPFAVYCQGGTHWTQWGLVLGEILKSI</sequence>
<dbReference type="InParanoid" id="A0A7N2MA20"/>
<dbReference type="InterPro" id="IPR015424">
    <property type="entry name" value="PyrdxlP-dep_Trfase"/>
</dbReference>
<evidence type="ECO:0000313" key="2">
    <source>
        <dbReference type="Proteomes" id="UP000594261"/>
    </source>
</evidence>
<accession>A0A7N2MA20</accession>
<reference evidence="1" key="2">
    <citation type="submission" date="2021-01" db="UniProtKB">
        <authorList>
            <consortium name="EnsemblPlants"/>
        </authorList>
    </citation>
    <scope>IDENTIFICATION</scope>
</reference>
<dbReference type="SUPFAM" id="SSF53383">
    <property type="entry name" value="PLP-dependent transferases"/>
    <property type="match status" value="1"/>
</dbReference>
<organism evidence="1 2">
    <name type="scientific">Quercus lobata</name>
    <name type="common">Valley oak</name>
    <dbReference type="NCBI Taxonomy" id="97700"/>
    <lineage>
        <taxon>Eukaryota</taxon>
        <taxon>Viridiplantae</taxon>
        <taxon>Streptophyta</taxon>
        <taxon>Embryophyta</taxon>
        <taxon>Tracheophyta</taxon>
        <taxon>Spermatophyta</taxon>
        <taxon>Magnoliopsida</taxon>
        <taxon>eudicotyledons</taxon>
        <taxon>Gunneridae</taxon>
        <taxon>Pentapetalae</taxon>
        <taxon>rosids</taxon>
        <taxon>fabids</taxon>
        <taxon>Fagales</taxon>
        <taxon>Fagaceae</taxon>
        <taxon>Quercus</taxon>
    </lineage>
</organism>
<dbReference type="Pfam" id="PF06838">
    <property type="entry name" value="Met_gamma_lyase"/>
    <property type="match status" value="1"/>
</dbReference>
<dbReference type="InterPro" id="IPR009651">
    <property type="entry name" value="Met_g_lyase_put"/>
</dbReference>
<evidence type="ECO:0000313" key="1">
    <source>
        <dbReference type="EnsemblPlants" id="QL08p018730:mrna"/>
    </source>
</evidence>
<dbReference type="Gene3D" id="3.40.640.10">
    <property type="entry name" value="Type I PLP-dependent aspartate aminotransferase-like (Major domain)"/>
    <property type="match status" value="1"/>
</dbReference>
<proteinExistence type="predicted"/>